<keyword evidence="5" id="KW-1185">Reference proteome</keyword>
<organism evidence="4 5">
    <name type="scientific">Niveibacterium umoris</name>
    <dbReference type="NCBI Taxonomy" id="1193620"/>
    <lineage>
        <taxon>Bacteria</taxon>
        <taxon>Pseudomonadati</taxon>
        <taxon>Pseudomonadota</taxon>
        <taxon>Betaproteobacteria</taxon>
        <taxon>Rhodocyclales</taxon>
        <taxon>Rhodocyclaceae</taxon>
        <taxon>Niveibacterium</taxon>
    </lineage>
</organism>
<evidence type="ECO:0000256" key="2">
    <source>
        <dbReference type="ARBA" id="ARBA00024200"/>
    </source>
</evidence>
<proteinExistence type="inferred from homology"/>
<keyword evidence="1" id="KW-0547">Nucleotide-binding</keyword>
<dbReference type="RefSeq" id="WP_183632078.1">
    <property type="nucleotide sequence ID" value="NZ_BAABLE010000011.1"/>
</dbReference>
<accession>A0A840BIM8</accession>
<sequence length="84" mass="8716">MSVSVLFFASLREAIGQSSLVIELPAGVATVGQLRTQLASRGGDWAALGPGRAVRAAVNQDMVVPDHPLRDGDEIAFFPPVTGG</sequence>
<dbReference type="CDD" id="cd00754">
    <property type="entry name" value="Ubl_MoaD"/>
    <property type="match status" value="1"/>
</dbReference>
<evidence type="ECO:0000256" key="1">
    <source>
        <dbReference type="ARBA" id="ARBA00022741"/>
    </source>
</evidence>
<evidence type="ECO:0000313" key="5">
    <source>
        <dbReference type="Proteomes" id="UP000561045"/>
    </source>
</evidence>
<dbReference type="PANTHER" id="PTHR33359:SF1">
    <property type="entry name" value="MOLYBDOPTERIN SYNTHASE SULFUR CARRIER SUBUNIT"/>
    <property type="match status" value="1"/>
</dbReference>
<protein>
    <recommendedName>
        <fullName evidence="3">Molybdopterin synthase sulfur carrier subunit</fullName>
    </recommendedName>
</protein>
<dbReference type="InterPro" id="IPR012675">
    <property type="entry name" value="Beta-grasp_dom_sf"/>
</dbReference>
<dbReference type="InterPro" id="IPR044672">
    <property type="entry name" value="MOCS2A"/>
</dbReference>
<dbReference type="GO" id="GO:1990133">
    <property type="term" value="C:molybdopterin adenylyltransferase complex"/>
    <property type="evidence" value="ECO:0007669"/>
    <property type="project" value="TreeGrafter"/>
</dbReference>
<name>A0A840BIM8_9RHOO</name>
<comment type="similarity">
    <text evidence="2">Belongs to the MoaD family.</text>
</comment>
<dbReference type="Gene3D" id="3.10.20.30">
    <property type="match status" value="1"/>
</dbReference>
<dbReference type="InterPro" id="IPR016155">
    <property type="entry name" value="Mopterin_synth/thiamin_S_b"/>
</dbReference>
<evidence type="ECO:0000313" key="4">
    <source>
        <dbReference type="EMBL" id="MBB4011478.1"/>
    </source>
</evidence>
<reference evidence="4 5" key="1">
    <citation type="submission" date="2020-08" db="EMBL/GenBank/DDBJ databases">
        <title>Genomic Encyclopedia of Type Strains, Phase IV (KMG-IV): sequencing the most valuable type-strain genomes for metagenomic binning, comparative biology and taxonomic classification.</title>
        <authorList>
            <person name="Goeker M."/>
        </authorList>
    </citation>
    <scope>NUCLEOTIDE SEQUENCE [LARGE SCALE GENOMIC DNA]</scope>
    <source>
        <strain evidence="4 5">DSM 106739</strain>
    </source>
</reference>
<gene>
    <name evidence="4" type="ORF">GGR36_000786</name>
</gene>
<dbReference type="GO" id="GO:0000166">
    <property type="term" value="F:nucleotide binding"/>
    <property type="evidence" value="ECO:0007669"/>
    <property type="project" value="UniProtKB-KW"/>
</dbReference>
<dbReference type="NCBIfam" id="TIGR01682">
    <property type="entry name" value="moaD"/>
    <property type="match status" value="1"/>
</dbReference>
<dbReference type="PANTHER" id="PTHR33359">
    <property type="entry name" value="MOLYBDOPTERIN SYNTHASE SULFUR CARRIER SUBUNIT"/>
    <property type="match status" value="1"/>
</dbReference>
<dbReference type="GO" id="GO:0006777">
    <property type="term" value="P:Mo-molybdopterin cofactor biosynthetic process"/>
    <property type="evidence" value="ECO:0007669"/>
    <property type="project" value="InterPro"/>
</dbReference>
<dbReference type="InterPro" id="IPR003749">
    <property type="entry name" value="ThiS/MoaD-like"/>
</dbReference>
<dbReference type="SUPFAM" id="SSF54285">
    <property type="entry name" value="MoaD/ThiS"/>
    <property type="match status" value="1"/>
</dbReference>
<dbReference type="Pfam" id="PF02597">
    <property type="entry name" value="ThiS"/>
    <property type="match status" value="1"/>
</dbReference>
<evidence type="ECO:0000256" key="3">
    <source>
        <dbReference type="ARBA" id="ARBA00024247"/>
    </source>
</evidence>
<dbReference type="Proteomes" id="UP000561045">
    <property type="component" value="Unassembled WGS sequence"/>
</dbReference>
<dbReference type="AlphaFoldDB" id="A0A840BIM8"/>
<comment type="caution">
    <text evidence="4">The sequence shown here is derived from an EMBL/GenBank/DDBJ whole genome shotgun (WGS) entry which is preliminary data.</text>
</comment>
<dbReference type="EMBL" id="JACIET010000001">
    <property type="protein sequence ID" value="MBB4011478.1"/>
    <property type="molecule type" value="Genomic_DNA"/>
</dbReference>